<keyword evidence="2" id="KW-0812">Transmembrane</keyword>
<protein>
    <recommendedName>
        <fullName evidence="3">EGF-like domain-containing protein</fullName>
    </recommendedName>
</protein>
<organism evidence="4 5">
    <name type="scientific">Strongylocentrotus purpuratus</name>
    <name type="common">Purple sea urchin</name>
    <dbReference type="NCBI Taxonomy" id="7668"/>
    <lineage>
        <taxon>Eukaryota</taxon>
        <taxon>Metazoa</taxon>
        <taxon>Echinodermata</taxon>
        <taxon>Eleutherozoa</taxon>
        <taxon>Echinozoa</taxon>
        <taxon>Echinoidea</taxon>
        <taxon>Euechinoidea</taxon>
        <taxon>Echinacea</taxon>
        <taxon>Camarodonta</taxon>
        <taxon>Echinidea</taxon>
        <taxon>Strongylocentrotidae</taxon>
        <taxon>Strongylocentrotus</taxon>
    </lineage>
</organism>
<dbReference type="GeneID" id="115926420"/>
<feature type="domain" description="EGF-like" evidence="3">
    <location>
        <begin position="8"/>
        <end position="42"/>
    </location>
</feature>
<dbReference type="PROSITE" id="PS01186">
    <property type="entry name" value="EGF_2"/>
    <property type="match status" value="1"/>
</dbReference>
<keyword evidence="2" id="KW-1133">Transmembrane helix</keyword>
<keyword evidence="1" id="KW-1015">Disulfide bond</keyword>
<evidence type="ECO:0000259" key="3">
    <source>
        <dbReference type="PROSITE" id="PS50026"/>
    </source>
</evidence>
<evidence type="ECO:0000313" key="4">
    <source>
        <dbReference type="EnsemblMetazoa" id="XP_030846976"/>
    </source>
</evidence>
<name>A0A7M7P907_STRPU</name>
<dbReference type="PROSITE" id="PS00022">
    <property type="entry name" value="EGF_1"/>
    <property type="match status" value="1"/>
</dbReference>
<feature type="disulfide bond" evidence="1">
    <location>
        <begin position="32"/>
        <end position="41"/>
    </location>
</feature>
<dbReference type="AlphaFoldDB" id="A0A7M7P907"/>
<accession>A0A7M7P907</accession>
<comment type="caution">
    <text evidence="1">Lacks conserved residue(s) required for the propagation of feature annotation.</text>
</comment>
<dbReference type="EnsemblMetazoa" id="XM_030991116">
    <property type="protein sequence ID" value="XP_030846976"/>
    <property type="gene ID" value="LOC115926420"/>
</dbReference>
<dbReference type="Proteomes" id="UP000007110">
    <property type="component" value="Unassembled WGS sequence"/>
</dbReference>
<evidence type="ECO:0000256" key="2">
    <source>
        <dbReference type="SAM" id="Phobius"/>
    </source>
</evidence>
<reference evidence="4" key="2">
    <citation type="submission" date="2021-01" db="UniProtKB">
        <authorList>
            <consortium name="EnsemblMetazoa"/>
        </authorList>
    </citation>
    <scope>IDENTIFICATION</scope>
</reference>
<dbReference type="KEGG" id="spu:115926420"/>
<dbReference type="RefSeq" id="XP_030846976.1">
    <property type="nucleotide sequence ID" value="XM_030991116.1"/>
</dbReference>
<keyword evidence="5" id="KW-1185">Reference proteome</keyword>
<dbReference type="SUPFAM" id="SSF57196">
    <property type="entry name" value="EGF/Laminin"/>
    <property type="match status" value="1"/>
</dbReference>
<evidence type="ECO:0000256" key="1">
    <source>
        <dbReference type="PROSITE-ProRule" id="PRU00076"/>
    </source>
</evidence>
<reference evidence="5" key="1">
    <citation type="submission" date="2015-02" db="EMBL/GenBank/DDBJ databases">
        <title>Genome sequencing for Strongylocentrotus purpuratus.</title>
        <authorList>
            <person name="Murali S."/>
            <person name="Liu Y."/>
            <person name="Vee V."/>
            <person name="English A."/>
            <person name="Wang M."/>
            <person name="Skinner E."/>
            <person name="Han Y."/>
            <person name="Muzny D.M."/>
            <person name="Worley K.C."/>
            <person name="Gibbs R.A."/>
        </authorList>
    </citation>
    <scope>NUCLEOTIDE SEQUENCE</scope>
</reference>
<dbReference type="Gene3D" id="2.10.25.10">
    <property type="entry name" value="Laminin"/>
    <property type="match status" value="1"/>
</dbReference>
<proteinExistence type="predicted"/>
<feature type="transmembrane region" description="Helical" evidence="2">
    <location>
        <begin position="56"/>
        <end position="79"/>
    </location>
</feature>
<sequence length="127" mass="13860">MQASLNVSQIRCDQSNCQNGGACPFPGEPCDCPAGFTGDLCQNAPQGLSDIASTGIALGVLSFVCVLVIFVCCVLIQWARRNQGTNAMLNERRFEDPSRRNRDFYRYEGQYGVGQELYRLGGTDAPV</sequence>
<evidence type="ECO:0000313" key="5">
    <source>
        <dbReference type="Proteomes" id="UP000007110"/>
    </source>
</evidence>
<dbReference type="InParanoid" id="A0A7M7P907"/>
<dbReference type="InterPro" id="IPR000742">
    <property type="entry name" value="EGF"/>
</dbReference>
<dbReference type="PROSITE" id="PS50026">
    <property type="entry name" value="EGF_3"/>
    <property type="match status" value="1"/>
</dbReference>
<keyword evidence="2" id="KW-0472">Membrane</keyword>
<keyword evidence="1" id="KW-0245">EGF-like domain</keyword>